<dbReference type="PROSITE" id="PS50943">
    <property type="entry name" value="HTH_CROC1"/>
    <property type="match status" value="1"/>
</dbReference>
<accession>A0ABV1RKB9</accession>
<dbReference type="Gene3D" id="1.10.260.40">
    <property type="entry name" value="lambda repressor-like DNA-binding domains"/>
    <property type="match status" value="2"/>
</dbReference>
<comment type="caution">
    <text evidence="5">The sequence shown here is derived from an EMBL/GenBank/DDBJ whole genome shotgun (WGS) entry which is preliminary data.</text>
</comment>
<dbReference type="InterPro" id="IPR010744">
    <property type="entry name" value="Phage_CI_N"/>
</dbReference>
<gene>
    <name evidence="5" type="ORF">ABS311_16040</name>
</gene>
<dbReference type="EMBL" id="JBELOE010000265">
    <property type="protein sequence ID" value="MER2493388.1"/>
    <property type="molecule type" value="Genomic_DNA"/>
</dbReference>
<dbReference type="InterPro" id="IPR001387">
    <property type="entry name" value="Cro/C1-type_HTH"/>
</dbReference>
<sequence length="196" mass="22319">MKIHTRFNYLLEHYGWSQQDFSNKAHVSNTTISKWCSGKASPRLEKIPSLAKIFECNVVWLMTGHGLPFEKDNNTIQEEGLKWSVVGDENEADRIRKAIDKTGFSYRDLGAKFDVSHTTVNNWAKGRISKKHLEQLCEMAGVTVEWIKTGDKVDKSKPITQSEFEELANSLVTTLEAADDEERAALVYSIRKLINK</sequence>
<evidence type="ECO:0000259" key="4">
    <source>
        <dbReference type="PROSITE" id="PS50943"/>
    </source>
</evidence>
<dbReference type="SUPFAM" id="SSF47413">
    <property type="entry name" value="lambda repressor-like DNA-binding domains"/>
    <property type="match status" value="2"/>
</dbReference>
<dbReference type="SMART" id="SM00530">
    <property type="entry name" value="HTH_XRE"/>
    <property type="match status" value="2"/>
</dbReference>
<evidence type="ECO:0000313" key="6">
    <source>
        <dbReference type="Proteomes" id="UP001467690"/>
    </source>
</evidence>
<name>A0ABV1RKB9_9ALTE</name>
<proteinExistence type="predicted"/>
<dbReference type="Proteomes" id="UP001467690">
    <property type="component" value="Unassembled WGS sequence"/>
</dbReference>
<dbReference type="Pfam" id="PF01381">
    <property type="entry name" value="HTH_3"/>
    <property type="match status" value="1"/>
</dbReference>
<keyword evidence="1" id="KW-0805">Transcription regulation</keyword>
<evidence type="ECO:0000256" key="1">
    <source>
        <dbReference type="ARBA" id="ARBA00023015"/>
    </source>
</evidence>
<keyword evidence="6" id="KW-1185">Reference proteome</keyword>
<keyword evidence="2" id="KW-0238">DNA-binding</keyword>
<dbReference type="Pfam" id="PF07022">
    <property type="entry name" value="Phage_CI_repr"/>
    <property type="match status" value="1"/>
</dbReference>
<dbReference type="PANTHER" id="PTHR40661:SF3">
    <property type="entry name" value="FELS-1 PROPHAGE TRANSCRIPTIONAL REGULATOR"/>
    <property type="match status" value="1"/>
</dbReference>
<dbReference type="RefSeq" id="WP_350402585.1">
    <property type="nucleotide sequence ID" value="NZ_JBELOE010000265.1"/>
</dbReference>
<dbReference type="PANTHER" id="PTHR40661">
    <property type="match status" value="1"/>
</dbReference>
<protein>
    <submittedName>
        <fullName evidence="5">Helix-turn-helix transcriptional regulator</fullName>
    </submittedName>
</protein>
<keyword evidence="3" id="KW-0804">Transcription</keyword>
<organism evidence="5 6">
    <name type="scientific">Catenovulum sediminis</name>
    <dbReference type="NCBI Taxonomy" id="1740262"/>
    <lineage>
        <taxon>Bacteria</taxon>
        <taxon>Pseudomonadati</taxon>
        <taxon>Pseudomonadota</taxon>
        <taxon>Gammaproteobacteria</taxon>
        <taxon>Alteromonadales</taxon>
        <taxon>Alteromonadaceae</taxon>
        <taxon>Catenovulum</taxon>
    </lineage>
</organism>
<evidence type="ECO:0000313" key="5">
    <source>
        <dbReference type="EMBL" id="MER2493388.1"/>
    </source>
</evidence>
<feature type="domain" description="HTH cro/C1-type" evidence="4">
    <location>
        <begin position="9"/>
        <end position="61"/>
    </location>
</feature>
<evidence type="ECO:0000256" key="3">
    <source>
        <dbReference type="ARBA" id="ARBA00023163"/>
    </source>
</evidence>
<dbReference type="CDD" id="cd00093">
    <property type="entry name" value="HTH_XRE"/>
    <property type="match status" value="2"/>
</dbReference>
<evidence type="ECO:0000256" key="2">
    <source>
        <dbReference type="ARBA" id="ARBA00023125"/>
    </source>
</evidence>
<dbReference type="InterPro" id="IPR010982">
    <property type="entry name" value="Lambda_DNA-bd_dom_sf"/>
</dbReference>
<reference evidence="5 6" key="1">
    <citation type="submission" date="2024-06" db="EMBL/GenBank/DDBJ databases">
        <authorList>
            <person name="Chen R.Y."/>
        </authorList>
    </citation>
    <scope>NUCLEOTIDE SEQUENCE [LARGE SCALE GENOMIC DNA]</scope>
    <source>
        <strain evidence="5 6">D2</strain>
    </source>
</reference>